<organism evidence="6 7">
    <name type="scientific">Corticimicrobacter populi</name>
    <dbReference type="NCBI Taxonomy" id="2175229"/>
    <lineage>
        <taxon>Bacteria</taxon>
        <taxon>Pseudomonadati</taxon>
        <taxon>Pseudomonadota</taxon>
        <taxon>Betaproteobacteria</taxon>
        <taxon>Burkholderiales</taxon>
        <taxon>Alcaligenaceae</taxon>
        <taxon>Corticimicrobacter</taxon>
    </lineage>
</organism>
<dbReference type="HAMAP" id="MF_01930">
    <property type="entry name" value="PurN"/>
    <property type="match status" value="1"/>
</dbReference>
<evidence type="ECO:0000256" key="4">
    <source>
        <dbReference type="HAMAP-Rule" id="MF_01930"/>
    </source>
</evidence>
<dbReference type="SUPFAM" id="SSF53328">
    <property type="entry name" value="Formyltransferase"/>
    <property type="match status" value="1"/>
</dbReference>
<evidence type="ECO:0000259" key="5">
    <source>
        <dbReference type="Pfam" id="PF00551"/>
    </source>
</evidence>
<feature type="domain" description="Formyl transferase N-terminal" evidence="5">
    <location>
        <begin position="25"/>
        <end position="203"/>
    </location>
</feature>
<evidence type="ECO:0000256" key="1">
    <source>
        <dbReference type="ARBA" id="ARBA00005054"/>
    </source>
</evidence>
<evidence type="ECO:0000256" key="2">
    <source>
        <dbReference type="ARBA" id="ARBA00022679"/>
    </source>
</evidence>
<dbReference type="GO" id="GO:0005829">
    <property type="term" value="C:cytosol"/>
    <property type="evidence" value="ECO:0007669"/>
    <property type="project" value="TreeGrafter"/>
</dbReference>
<name>A0A2V1K3E4_9BURK</name>
<dbReference type="PANTHER" id="PTHR43369:SF2">
    <property type="entry name" value="PHOSPHORIBOSYLGLYCINAMIDE FORMYLTRANSFERASE"/>
    <property type="match status" value="1"/>
</dbReference>
<comment type="function">
    <text evidence="4">Catalyzes the transfer of a formyl group from 10-formyltetrahydrofolate to 5-phospho-ribosyl-glycinamide (GAR), producing 5-phospho-ribosyl-N-formylglycinamide (FGAR) and tetrahydrofolate.</text>
</comment>
<accession>A0A2V1K3E4</accession>
<sequence>MESAILPDFSSSLPDRGHSSAVPCRFVILVSGQGSNMQAIVQACREQGWPADIVAVIANREEAAGLAWARAQGIETACVPHRDYSSREAFDQALADVIDRYSPDYVLLAGFMRVLTPGFVRHFEHRLVNIHPSLLPAFPGLHTHAQALAKGVQAHGCTVHFVTPLLDSGPIIAQGAVPVLAGDTPESLAQRVLKVEHRIYPQVAYWLAEGRVEMGEAGRVDVQGVESRFFYGGDVQITGGQQ</sequence>
<keyword evidence="2 4" id="KW-0808">Transferase</keyword>
<gene>
    <name evidence="4" type="primary">purN</name>
    <name evidence="6" type="ORF">DD235_03760</name>
</gene>
<dbReference type="AlphaFoldDB" id="A0A2V1K3E4"/>
<feature type="binding site" evidence="4">
    <location>
        <position position="129"/>
    </location>
    <ligand>
        <name>(6R)-10-formyltetrahydrofolate</name>
        <dbReference type="ChEBI" id="CHEBI:195366"/>
    </ligand>
</feature>
<feature type="binding site" evidence="4">
    <location>
        <position position="87"/>
    </location>
    <ligand>
        <name>(6R)-10-formyltetrahydrofolate</name>
        <dbReference type="ChEBI" id="CHEBI:195366"/>
    </ligand>
</feature>
<dbReference type="UniPathway" id="UPA00074">
    <property type="reaction ID" value="UER00126"/>
</dbReference>
<comment type="catalytic activity">
    <reaction evidence="4">
        <text>N(1)-(5-phospho-beta-D-ribosyl)glycinamide + (6R)-10-formyltetrahydrofolate = N(2)-formyl-N(1)-(5-phospho-beta-D-ribosyl)glycinamide + (6S)-5,6,7,8-tetrahydrofolate + H(+)</text>
        <dbReference type="Rhea" id="RHEA:15053"/>
        <dbReference type="ChEBI" id="CHEBI:15378"/>
        <dbReference type="ChEBI" id="CHEBI:57453"/>
        <dbReference type="ChEBI" id="CHEBI:143788"/>
        <dbReference type="ChEBI" id="CHEBI:147286"/>
        <dbReference type="ChEBI" id="CHEBI:195366"/>
        <dbReference type="EC" id="2.1.2.2"/>
    </reaction>
</comment>
<reference evidence="7" key="1">
    <citation type="submission" date="2018-05" db="EMBL/GenBank/DDBJ databases">
        <authorList>
            <person name="Li Y."/>
        </authorList>
    </citation>
    <scope>NUCLEOTIDE SEQUENCE [LARGE SCALE GENOMIC DNA]</scope>
    <source>
        <strain evidence="7">3d-2-2</strain>
    </source>
</reference>
<dbReference type="InterPro" id="IPR036477">
    <property type="entry name" value="Formyl_transf_N_sf"/>
</dbReference>
<dbReference type="InterPro" id="IPR004607">
    <property type="entry name" value="GART"/>
</dbReference>
<proteinExistence type="inferred from homology"/>
<dbReference type="EC" id="2.1.2.2" evidence="4"/>
<dbReference type="NCBIfam" id="TIGR00639">
    <property type="entry name" value="PurN"/>
    <property type="match status" value="1"/>
</dbReference>
<dbReference type="Pfam" id="PF00551">
    <property type="entry name" value="Formyl_trans_N"/>
    <property type="match status" value="1"/>
</dbReference>
<evidence type="ECO:0000256" key="3">
    <source>
        <dbReference type="ARBA" id="ARBA00022755"/>
    </source>
</evidence>
<comment type="caution">
    <text evidence="6">The sequence shown here is derived from an EMBL/GenBank/DDBJ whole genome shotgun (WGS) entry which is preliminary data.</text>
</comment>
<comment type="caution">
    <text evidence="4">Lacks conserved residue(s) required for the propagation of feature annotation.</text>
</comment>
<keyword evidence="3 4" id="KW-0658">Purine biosynthesis</keyword>
<feature type="active site" description="Proton donor" evidence="4">
    <location>
        <position position="131"/>
    </location>
</feature>
<feature type="site" description="Raises pKa of active site His" evidence="4">
    <location>
        <position position="167"/>
    </location>
</feature>
<dbReference type="CDD" id="cd08645">
    <property type="entry name" value="FMT_core_GART"/>
    <property type="match status" value="1"/>
</dbReference>
<dbReference type="GO" id="GO:0004644">
    <property type="term" value="F:phosphoribosylglycinamide formyltransferase activity"/>
    <property type="evidence" value="ECO:0007669"/>
    <property type="project" value="UniProtKB-UniRule"/>
</dbReference>
<keyword evidence="7" id="KW-1185">Reference proteome</keyword>
<feature type="binding site" evidence="4">
    <location>
        <begin position="34"/>
        <end position="36"/>
    </location>
    <ligand>
        <name>N(1)-(5-phospho-beta-D-ribosyl)glycinamide</name>
        <dbReference type="ChEBI" id="CHEBI:143788"/>
    </ligand>
</feature>
<dbReference type="RefSeq" id="WP_109061010.1">
    <property type="nucleotide sequence ID" value="NZ_QETA01000001.1"/>
</dbReference>
<comment type="pathway">
    <text evidence="1 4">Purine metabolism; IMP biosynthesis via de novo pathway; N(2)-formyl-N(1)-(5-phospho-D-ribosyl)glycinamide from N(1)-(5-phospho-D-ribosyl)glycinamide (10-formyl THF route): step 1/1.</text>
</comment>
<dbReference type="PANTHER" id="PTHR43369">
    <property type="entry name" value="PHOSPHORIBOSYLGLYCINAMIDE FORMYLTRANSFERASE"/>
    <property type="match status" value="1"/>
</dbReference>
<dbReference type="EMBL" id="QETA01000001">
    <property type="protein sequence ID" value="PWF25601.1"/>
    <property type="molecule type" value="Genomic_DNA"/>
</dbReference>
<comment type="similarity">
    <text evidence="4">Belongs to the GART family.</text>
</comment>
<protein>
    <recommendedName>
        <fullName evidence="4">Phosphoribosylglycinamide formyltransferase</fullName>
        <ecNumber evidence="4">2.1.2.2</ecNumber>
    </recommendedName>
    <alternativeName>
        <fullName evidence="4">5'-phosphoribosylglycinamide transformylase</fullName>
    </alternativeName>
    <alternativeName>
        <fullName evidence="4">GAR transformylase</fullName>
        <shortName evidence="4">GART</shortName>
    </alternativeName>
</protein>
<dbReference type="Proteomes" id="UP000245212">
    <property type="component" value="Unassembled WGS sequence"/>
</dbReference>
<evidence type="ECO:0000313" key="7">
    <source>
        <dbReference type="Proteomes" id="UP000245212"/>
    </source>
</evidence>
<dbReference type="InterPro" id="IPR002376">
    <property type="entry name" value="Formyl_transf_N"/>
</dbReference>
<dbReference type="Gene3D" id="3.40.50.170">
    <property type="entry name" value="Formyl transferase, N-terminal domain"/>
    <property type="match status" value="1"/>
</dbReference>
<dbReference type="GO" id="GO:0006189">
    <property type="term" value="P:'de novo' IMP biosynthetic process"/>
    <property type="evidence" value="ECO:0007669"/>
    <property type="project" value="UniProtKB-UniRule"/>
</dbReference>
<evidence type="ECO:0000313" key="6">
    <source>
        <dbReference type="EMBL" id="PWF25601.1"/>
    </source>
</evidence>